<evidence type="ECO:0000259" key="2">
    <source>
        <dbReference type="PROSITE" id="PS50851"/>
    </source>
</evidence>
<dbReference type="EMBL" id="QEKQ01000001">
    <property type="protein sequence ID" value="PVY79278.1"/>
    <property type="molecule type" value="Genomic_DNA"/>
</dbReference>
<dbReference type="OrthoDB" id="5565759at2"/>
<dbReference type="Pfam" id="PF01584">
    <property type="entry name" value="CheW"/>
    <property type="match status" value="1"/>
</dbReference>
<reference evidence="3 4" key="1">
    <citation type="submission" date="2018-04" db="EMBL/GenBank/DDBJ databases">
        <title>Genomic Encyclopedia of Type Strains, Phase IV (KMG-IV): sequencing the most valuable type-strain genomes for metagenomic binning, comparative biology and taxonomic classification.</title>
        <authorList>
            <person name="Goeker M."/>
        </authorList>
    </citation>
    <scope>NUCLEOTIDE SEQUENCE [LARGE SCALE GENOMIC DNA]</scope>
    <source>
        <strain evidence="3 4">DSM 28688</strain>
    </source>
</reference>
<sequence>MTQRDSKTIYADPTLALTDYLDDLLHTATERQADPAPDVAPSPPDPDPEPDPEPDQRAALREARRERLRQFAESERRRRLAESGASESEPAVAPLTRSEPPAVVSEPVVSTPVESASEPQPATDRGPEDWTDRPDWAADPFECLIFRVAGLQLAVPLVLLGAVHRMDSELRKPPGRPDWFMGLLPSGGMNLRVADTAEWVMSGRVPKGARDGYQFVIRLDDSEWGLACDEVAQSFRLDPDDVKWRSGRSRRPWLAGTVVRHMCALLDVRTMARLLAQAERDHRLEIG</sequence>
<dbReference type="PROSITE" id="PS50851">
    <property type="entry name" value="CHEW"/>
    <property type="match status" value="1"/>
</dbReference>
<dbReference type="RefSeq" id="WP_116918313.1">
    <property type="nucleotide sequence ID" value="NZ_QEKQ01000001.1"/>
</dbReference>
<dbReference type="SMART" id="SM00260">
    <property type="entry name" value="CheW"/>
    <property type="match status" value="1"/>
</dbReference>
<organism evidence="3 4">
    <name type="scientific">Tamilnaduibacter salinus</name>
    <dbReference type="NCBI Taxonomy" id="1484056"/>
    <lineage>
        <taxon>Bacteria</taxon>
        <taxon>Pseudomonadati</taxon>
        <taxon>Pseudomonadota</taxon>
        <taxon>Gammaproteobacteria</taxon>
        <taxon>Pseudomonadales</taxon>
        <taxon>Marinobacteraceae</taxon>
        <taxon>Tamilnaduibacter</taxon>
    </lineage>
</organism>
<accession>A0A2U1D1U3</accession>
<proteinExistence type="predicted"/>
<dbReference type="InterPro" id="IPR002545">
    <property type="entry name" value="CheW-lke_dom"/>
</dbReference>
<evidence type="ECO:0000256" key="1">
    <source>
        <dbReference type="SAM" id="MobiDB-lite"/>
    </source>
</evidence>
<comment type="caution">
    <text evidence="3">The sequence shown here is derived from an EMBL/GenBank/DDBJ whole genome shotgun (WGS) entry which is preliminary data.</text>
</comment>
<dbReference type="SUPFAM" id="SSF50341">
    <property type="entry name" value="CheW-like"/>
    <property type="match status" value="1"/>
</dbReference>
<protein>
    <submittedName>
        <fullName evidence="3">Purine-binding chemotaxis protein CheW</fullName>
    </submittedName>
</protein>
<dbReference type="Proteomes" id="UP000245887">
    <property type="component" value="Unassembled WGS sequence"/>
</dbReference>
<feature type="region of interest" description="Disordered" evidence="1">
    <location>
        <begin position="26"/>
        <end position="134"/>
    </location>
</feature>
<dbReference type="InterPro" id="IPR036061">
    <property type="entry name" value="CheW-like_dom_sf"/>
</dbReference>
<dbReference type="GO" id="GO:0007165">
    <property type="term" value="P:signal transduction"/>
    <property type="evidence" value="ECO:0007669"/>
    <property type="project" value="InterPro"/>
</dbReference>
<feature type="compositionally biased region" description="Basic and acidic residues" evidence="1">
    <location>
        <begin position="54"/>
        <end position="76"/>
    </location>
</feature>
<feature type="compositionally biased region" description="Low complexity" evidence="1">
    <location>
        <begin position="98"/>
        <end position="119"/>
    </location>
</feature>
<evidence type="ECO:0000313" key="4">
    <source>
        <dbReference type="Proteomes" id="UP000245887"/>
    </source>
</evidence>
<name>A0A2U1D1U3_9GAMM</name>
<gene>
    <name evidence="3" type="ORF">C8D92_101491</name>
</gene>
<dbReference type="AlphaFoldDB" id="A0A2U1D1U3"/>
<feature type="domain" description="CheW-like" evidence="2">
    <location>
        <begin position="140"/>
        <end position="277"/>
    </location>
</feature>
<feature type="compositionally biased region" description="Basic and acidic residues" evidence="1">
    <location>
        <begin position="125"/>
        <end position="134"/>
    </location>
</feature>
<dbReference type="GO" id="GO:0006935">
    <property type="term" value="P:chemotaxis"/>
    <property type="evidence" value="ECO:0007669"/>
    <property type="project" value="InterPro"/>
</dbReference>
<evidence type="ECO:0000313" key="3">
    <source>
        <dbReference type="EMBL" id="PVY79278.1"/>
    </source>
</evidence>